<gene>
    <name evidence="2" type="ORF">EDS130_LOCUS25985</name>
    <name evidence="1" type="ORF">XAT740_LOCUS20586</name>
</gene>
<dbReference type="EMBL" id="CAJNOJ010000156">
    <property type="protein sequence ID" value="CAF1212974.1"/>
    <property type="molecule type" value="Genomic_DNA"/>
</dbReference>
<evidence type="ECO:0000313" key="2">
    <source>
        <dbReference type="EMBL" id="CAF1212974.1"/>
    </source>
</evidence>
<comment type="caution">
    <text evidence="2">The sequence shown here is derived from an EMBL/GenBank/DDBJ whole genome shotgun (WGS) entry which is preliminary data.</text>
</comment>
<evidence type="ECO:0000313" key="3">
    <source>
        <dbReference type="Proteomes" id="UP000663828"/>
    </source>
</evidence>
<evidence type="ECO:0000313" key="4">
    <source>
        <dbReference type="Proteomes" id="UP000663852"/>
    </source>
</evidence>
<dbReference type="EMBL" id="CAJNOR010001443">
    <property type="protein sequence ID" value="CAF1144124.1"/>
    <property type="molecule type" value="Genomic_DNA"/>
</dbReference>
<dbReference type="Proteomes" id="UP000663852">
    <property type="component" value="Unassembled WGS sequence"/>
</dbReference>
<dbReference type="AlphaFoldDB" id="A0A814X8M4"/>
<accession>A0A814X8M4</accession>
<name>A0A814X8M4_ADIRI</name>
<proteinExistence type="predicted"/>
<reference evidence="2" key="1">
    <citation type="submission" date="2021-02" db="EMBL/GenBank/DDBJ databases">
        <authorList>
            <person name="Nowell W R."/>
        </authorList>
    </citation>
    <scope>NUCLEOTIDE SEQUENCE</scope>
</reference>
<dbReference type="Proteomes" id="UP000663828">
    <property type="component" value="Unassembled WGS sequence"/>
</dbReference>
<dbReference type="OrthoDB" id="9979223at2759"/>
<sequence length="343" mass="39312">MSQHTFVSQRNDALEKDIRNLQVNFNEILTSGQHYSTQDITSNIKLITNALDNIKLDHEFQRGSKNWAKQFDANEMKMNELNVKQVIAQGHDLSRDLQTCLHATSIQNKEENQMRELHSWACDALTDYLQVLQPYASSSYGRLDNIAHHLGVTDRYMGYRHNLTRGSGQPLNVHTIWADRKLPRAATAVQQQSTPDWKNWVHAYRHYGPSATTAGSASSTRQFSTNNPNLLGYLRRAQTADMKRPSTTPNFASRPTVYESYHDGEVRKAGINLTFPGKTEFMDRYKKPEPLSCSPFTINPQPDFTLPGRPLARVIPDTFNTEYTRSYVFPDSSKLERFPWLRS</sequence>
<evidence type="ECO:0000313" key="1">
    <source>
        <dbReference type="EMBL" id="CAF1144124.1"/>
    </source>
</evidence>
<protein>
    <submittedName>
        <fullName evidence="2">Uncharacterized protein</fullName>
    </submittedName>
</protein>
<keyword evidence="3" id="KW-1185">Reference proteome</keyword>
<organism evidence="2 4">
    <name type="scientific">Adineta ricciae</name>
    <name type="common">Rotifer</name>
    <dbReference type="NCBI Taxonomy" id="249248"/>
    <lineage>
        <taxon>Eukaryota</taxon>
        <taxon>Metazoa</taxon>
        <taxon>Spiralia</taxon>
        <taxon>Gnathifera</taxon>
        <taxon>Rotifera</taxon>
        <taxon>Eurotatoria</taxon>
        <taxon>Bdelloidea</taxon>
        <taxon>Adinetida</taxon>
        <taxon>Adinetidae</taxon>
        <taxon>Adineta</taxon>
    </lineage>
</organism>